<accession>A0A232FCR3</accession>
<dbReference type="Proteomes" id="UP000215335">
    <property type="component" value="Unassembled WGS sequence"/>
</dbReference>
<comment type="caution">
    <text evidence="2">The sequence shown here is derived from an EMBL/GenBank/DDBJ whole genome shotgun (WGS) entry which is preliminary data.</text>
</comment>
<keyword evidence="3" id="KW-1185">Reference proteome</keyword>
<evidence type="ECO:0000313" key="2">
    <source>
        <dbReference type="EMBL" id="OXU28594.1"/>
    </source>
</evidence>
<organism evidence="2 3">
    <name type="scientific">Trichomalopsis sarcophagae</name>
    <dbReference type="NCBI Taxonomy" id="543379"/>
    <lineage>
        <taxon>Eukaryota</taxon>
        <taxon>Metazoa</taxon>
        <taxon>Ecdysozoa</taxon>
        <taxon>Arthropoda</taxon>
        <taxon>Hexapoda</taxon>
        <taxon>Insecta</taxon>
        <taxon>Pterygota</taxon>
        <taxon>Neoptera</taxon>
        <taxon>Endopterygota</taxon>
        <taxon>Hymenoptera</taxon>
        <taxon>Apocrita</taxon>
        <taxon>Proctotrupomorpha</taxon>
        <taxon>Chalcidoidea</taxon>
        <taxon>Pteromalidae</taxon>
        <taxon>Pteromalinae</taxon>
        <taxon>Trichomalopsis</taxon>
    </lineage>
</organism>
<proteinExistence type="predicted"/>
<name>A0A232FCR3_9HYME</name>
<dbReference type="AlphaFoldDB" id="A0A232FCR3"/>
<sequence length="78" mass="8202">MGVITSRTVDSPAIGTGSNARGGMGVITSRTDDSPAIGTGSNARGFNILSWLKKIKPNQKGLKGRNLECSQSIQSRRV</sequence>
<dbReference type="EMBL" id="NNAY01000411">
    <property type="protein sequence ID" value="OXU28594.1"/>
    <property type="molecule type" value="Genomic_DNA"/>
</dbReference>
<reference evidence="2 3" key="1">
    <citation type="journal article" date="2017" name="Curr. Biol.">
        <title>The Evolution of Venom by Co-option of Single-Copy Genes.</title>
        <authorList>
            <person name="Martinson E.O."/>
            <person name="Mrinalini"/>
            <person name="Kelkar Y.D."/>
            <person name="Chang C.H."/>
            <person name="Werren J.H."/>
        </authorList>
    </citation>
    <scope>NUCLEOTIDE SEQUENCE [LARGE SCALE GENOMIC DNA]</scope>
    <source>
        <strain evidence="2 3">Alberta</strain>
        <tissue evidence="2">Whole body</tissue>
    </source>
</reference>
<protein>
    <submittedName>
        <fullName evidence="2">Uncharacterized protein</fullName>
    </submittedName>
</protein>
<evidence type="ECO:0000313" key="3">
    <source>
        <dbReference type="Proteomes" id="UP000215335"/>
    </source>
</evidence>
<evidence type="ECO:0000256" key="1">
    <source>
        <dbReference type="SAM" id="MobiDB-lite"/>
    </source>
</evidence>
<gene>
    <name evidence="2" type="ORF">TSAR_013997</name>
</gene>
<feature type="region of interest" description="Disordered" evidence="1">
    <location>
        <begin position="1"/>
        <end position="25"/>
    </location>
</feature>